<dbReference type="AlphaFoldDB" id="A0A9D1QDH1"/>
<protein>
    <submittedName>
        <fullName evidence="3">Efflux RND transporter periplasmic adaptor subunit</fullName>
    </submittedName>
</protein>
<dbReference type="Proteomes" id="UP000823926">
    <property type="component" value="Unassembled WGS sequence"/>
</dbReference>
<keyword evidence="2" id="KW-0175">Coiled coil</keyword>
<dbReference type="EMBL" id="DXHL01000019">
    <property type="protein sequence ID" value="HIW10559.1"/>
    <property type="molecule type" value="Genomic_DNA"/>
</dbReference>
<dbReference type="GO" id="GO:0030313">
    <property type="term" value="C:cell envelope"/>
    <property type="evidence" value="ECO:0007669"/>
    <property type="project" value="UniProtKB-SubCell"/>
</dbReference>
<evidence type="ECO:0000256" key="1">
    <source>
        <dbReference type="ARBA" id="ARBA00004196"/>
    </source>
</evidence>
<comment type="caution">
    <text evidence="3">The sequence shown here is derived from an EMBL/GenBank/DDBJ whole genome shotgun (WGS) entry which is preliminary data.</text>
</comment>
<accession>A0A9D1QDH1</accession>
<evidence type="ECO:0000313" key="3">
    <source>
        <dbReference type="EMBL" id="HIW10559.1"/>
    </source>
</evidence>
<organism evidence="3 4">
    <name type="scientific">Candidatus Rikenella faecigallinarum</name>
    <dbReference type="NCBI Taxonomy" id="2838745"/>
    <lineage>
        <taxon>Bacteria</taxon>
        <taxon>Pseudomonadati</taxon>
        <taxon>Bacteroidota</taxon>
        <taxon>Bacteroidia</taxon>
        <taxon>Bacteroidales</taxon>
        <taxon>Rikenellaceae</taxon>
        <taxon>Rikenella</taxon>
    </lineage>
</organism>
<dbReference type="PANTHER" id="PTHR32347:SF23">
    <property type="entry name" value="BLL5650 PROTEIN"/>
    <property type="match status" value="1"/>
</dbReference>
<sequence length="304" mass="34056">MNRLLTLGTALVMTATVGTSCTRGPQPDAYGNFEAVEVLVSADANGKLLEFNVDEGYRFHRGEIVGWVDTTQLVLQRNQLQAELAVCRAQLPDKQKQLEVIREQLAKTMHELARFKALAEADASTEQQVDNLSYDADILQRQLDASESDLNIRTRTLLAQMEPIRQQILQIQDRIDNAYVVNPVEGTVLAKYAEQYELAAIGKPLYKVANLDTLILRAYVEEPQLAEVQLGQEVVVAVDSTYAGQTRFTGRIGWIADKAEFTPKVIQTRNERANLVYALKIYVANPGLLKIGMPAEVYFNRQEQ</sequence>
<dbReference type="PANTHER" id="PTHR32347">
    <property type="entry name" value="EFFLUX SYSTEM COMPONENT YKNX-RELATED"/>
    <property type="match status" value="1"/>
</dbReference>
<dbReference type="PROSITE" id="PS51257">
    <property type="entry name" value="PROKAR_LIPOPROTEIN"/>
    <property type="match status" value="1"/>
</dbReference>
<reference evidence="3" key="2">
    <citation type="submission" date="2021-04" db="EMBL/GenBank/DDBJ databases">
        <authorList>
            <person name="Gilroy R."/>
        </authorList>
    </citation>
    <scope>NUCLEOTIDE SEQUENCE</scope>
    <source>
        <strain evidence="3">ChiBcec15-1070</strain>
    </source>
</reference>
<comment type="subcellular location">
    <subcellularLocation>
        <location evidence="1">Cell envelope</location>
    </subcellularLocation>
</comment>
<evidence type="ECO:0000313" key="4">
    <source>
        <dbReference type="Proteomes" id="UP000823926"/>
    </source>
</evidence>
<dbReference type="InterPro" id="IPR050465">
    <property type="entry name" value="UPF0194_transport"/>
</dbReference>
<name>A0A9D1QDH1_9BACT</name>
<dbReference type="Gene3D" id="2.40.30.170">
    <property type="match status" value="1"/>
</dbReference>
<evidence type="ECO:0000256" key="2">
    <source>
        <dbReference type="ARBA" id="ARBA00023054"/>
    </source>
</evidence>
<gene>
    <name evidence="3" type="ORF">H9888_03560</name>
</gene>
<proteinExistence type="predicted"/>
<reference evidence="3" key="1">
    <citation type="journal article" date="2021" name="PeerJ">
        <title>Extensive microbial diversity within the chicken gut microbiome revealed by metagenomics and culture.</title>
        <authorList>
            <person name="Gilroy R."/>
            <person name="Ravi A."/>
            <person name="Getino M."/>
            <person name="Pursley I."/>
            <person name="Horton D.L."/>
            <person name="Alikhan N.F."/>
            <person name="Baker D."/>
            <person name="Gharbi K."/>
            <person name="Hall N."/>
            <person name="Watson M."/>
            <person name="Adriaenssens E.M."/>
            <person name="Foster-Nyarko E."/>
            <person name="Jarju S."/>
            <person name="Secka A."/>
            <person name="Antonio M."/>
            <person name="Oren A."/>
            <person name="Chaudhuri R.R."/>
            <person name="La Ragione R."/>
            <person name="Hildebrand F."/>
            <person name="Pallen M.J."/>
        </authorList>
    </citation>
    <scope>NUCLEOTIDE SEQUENCE</scope>
    <source>
        <strain evidence="3">ChiBcec15-1070</strain>
    </source>
</reference>